<dbReference type="RefSeq" id="WP_107846998.1">
    <property type="nucleotide sequence ID" value="NZ_QBKS01000002.1"/>
</dbReference>
<sequence length="284" mass="30503">MTLISKLATVSVVALIAATPAFAQDALVGTKVLDERIDDITDDVNEDIARGDDDERFGPNGVAQGFRGSIALTASGTSGNTDTGEVSGAGRLTYGIGEWNHLAGFAIEYGEANGTQNEEKFFATYEAQRYFSPEFYLFGIGRYEYDGFGVDENGVEVEGNATDAFLGFGPGYRVLNTAEQTWRVQAGIGARYTKDFAGVSETEEAVIASSRYYLSLTETMSLTNDTDILSSSANTVVTNDLGVNFKMSDNLSTRVSYRTDYNSDPAPGRKSTDNTVGLSLVLGF</sequence>
<gene>
    <name evidence="2" type="ORF">C8N43_3509</name>
</gene>
<feature type="chain" id="PRO_5015722835" evidence="1">
    <location>
        <begin position="24"/>
        <end position="284"/>
    </location>
</feature>
<keyword evidence="1" id="KW-0732">Signal</keyword>
<feature type="signal peptide" evidence="1">
    <location>
        <begin position="1"/>
        <end position="23"/>
    </location>
</feature>
<evidence type="ECO:0000313" key="3">
    <source>
        <dbReference type="Proteomes" id="UP000243978"/>
    </source>
</evidence>
<comment type="caution">
    <text evidence="2">The sequence shown here is derived from an EMBL/GenBank/DDBJ whole genome shotgun (WGS) entry which is preliminary data.</text>
</comment>
<dbReference type="AlphaFoldDB" id="A0A2T6BF59"/>
<dbReference type="OrthoDB" id="7631035at2"/>
<proteinExistence type="predicted"/>
<organism evidence="2 3">
    <name type="scientific">Litoreibacter ponti</name>
    <dbReference type="NCBI Taxonomy" id="1510457"/>
    <lineage>
        <taxon>Bacteria</taxon>
        <taxon>Pseudomonadati</taxon>
        <taxon>Pseudomonadota</taxon>
        <taxon>Alphaproteobacteria</taxon>
        <taxon>Rhodobacterales</taxon>
        <taxon>Roseobacteraceae</taxon>
        <taxon>Litoreibacter</taxon>
    </lineage>
</organism>
<dbReference type="EMBL" id="QBKS01000002">
    <property type="protein sequence ID" value="PTX54691.1"/>
    <property type="molecule type" value="Genomic_DNA"/>
</dbReference>
<dbReference type="InterPro" id="IPR007433">
    <property type="entry name" value="DUF481"/>
</dbReference>
<evidence type="ECO:0000313" key="2">
    <source>
        <dbReference type="EMBL" id="PTX54691.1"/>
    </source>
</evidence>
<protein>
    <submittedName>
        <fullName evidence="2">Putative salt-induced outer membrane protein</fullName>
    </submittedName>
</protein>
<evidence type="ECO:0000256" key="1">
    <source>
        <dbReference type="SAM" id="SignalP"/>
    </source>
</evidence>
<name>A0A2T6BF59_9RHOB</name>
<keyword evidence="3" id="KW-1185">Reference proteome</keyword>
<accession>A0A2T6BF59</accession>
<dbReference type="Proteomes" id="UP000243978">
    <property type="component" value="Unassembled WGS sequence"/>
</dbReference>
<reference evidence="2 3" key="1">
    <citation type="submission" date="2018-04" db="EMBL/GenBank/DDBJ databases">
        <title>Genomic Encyclopedia of Archaeal and Bacterial Type Strains, Phase II (KMG-II): from individual species to whole genera.</title>
        <authorList>
            <person name="Goeker M."/>
        </authorList>
    </citation>
    <scope>NUCLEOTIDE SEQUENCE [LARGE SCALE GENOMIC DNA]</scope>
    <source>
        <strain evidence="2 3">DSM 100977</strain>
    </source>
</reference>
<dbReference type="Pfam" id="PF04338">
    <property type="entry name" value="DUF481"/>
    <property type="match status" value="1"/>
</dbReference>